<dbReference type="OrthoDB" id="1470350at2759"/>
<dbReference type="Pfam" id="PF00067">
    <property type="entry name" value="p450"/>
    <property type="match status" value="1"/>
</dbReference>
<keyword evidence="5 7" id="KW-0408">Iron</keyword>
<evidence type="ECO:0000256" key="4">
    <source>
        <dbReference type="ARBA" id="ARBA00023002"/>
    </source>
</evidence>
<dbReference type="GO" id="GO:0020037">
    <property type="term" value="F:heme binding"/>
    <property type="evidence" value="ECO:0007669"/>
    <property type="project" value="InterPro"/>
</dbReference>
<name>A0A9P6FK39_9FUNG</name>
<evidence type="ECO:0000256" key="5">
    <source>
        <dbReference type="ARBA" id="ARBA00023004"/>
    </source>
</evidence>
<evidence type="ECO:0000256" key="8">
    <source>
        <dbReference type="RuleBase" id="RU000461"/>
    </source>
</evidence>
<evidence type="ECO:0000256" key="3">
    <source>
        <dbReference type="ARBA" id="ARBA00022723"/>
    </source>
</evidence>
<protein>
    <recommendedName>
        <fullName evidence="11">Cytochrome P450</fullName>
    </recommendedName>
</protein>
<reference evidence="9" key="1">
    <citation type="journal article" date="2020" name="Fungal Divers.">
        <title>Resolving the Mortierellaceae phylogeny through synthesis of multi-gene phylogenetics and phylogenomics.</title>
        <authorList>
            <person name="Vandepol N."/>
            <person name="Liber J."/>
            <person name="Desiro A."/>
            <person name="Na H."/>
            <person name="Kennedy M."/>
            <person name="Barry K."/>
            <person name="Grigoriev I.V."/>
            <person name="Miller A.N."/>
            <person name="O'Donnell K."/>
            <person name="Stajich J.E."/>
            <person name="Bonito G."/>
        </authorList>
    </citation>
    <scope>NUCLEOTIDE SEQUENCE</scope>
    <source>
        <strain evidence="9">KOD1015</strain>
    </source>
</reference>
<comment type="cofactor">
    <cofactor evidence="7">
        <name>heme</name>
        <dbReference type="ChEBI" id="CHEBI:30413"/>
    </cofactor>
</comment>
<dbReference type="Proteomes" id="UP000780801">
    <property type="component" value="Unassembled WGS sequence"/>
</dbReference>
<keyword evidence="4 8" id="KW-0560">Oxidoreductase</keyword>
<dbReference type="PRINTS" id="PR00385">
    <property type="entry name" value="P450"/>
</dbReference>
<gene>
    <name evidence="9" type="ORF">BGW38_008658</name>
</gene>
<dbReference type="PANTHER" id="PTHR24291">
    <property type="entry name" value="CYTOCHROME P450 FAMILY 4"/>
    <property type="match status" value="1"/>
</dbReference>
<dbReference type="GO" id="GO:0005506">
    <property type="term" value="F:iron ion binding"/>
    <property type="evidence" value="ECO:0007669"/>
    <property type="project" value="InterPro"/>
</dbReference>
<evidence type="ECO:0008006" key="11">
    <source>
        <dbReference type="Google" id="ProtNLM"/>
    </source>
</evidence>
<dbReference type="InterPro" id="IPR002401">
    <property type="entry name" value="Cyt_P450_E_grp-I"/>
</dbReference>
<evidence type="ECO:0000256" key="7">
    <source>
        <dbReference type="PIRSR" id="PIRSR602401-1"/>
    </source>
</evidence>
<dbReference type="AlphaFoldDB" id="A0A9P6FK39"/>
<dbReference type="PRINTS" id="PR00463">
    <property type="entry name" value="EP450I"/>
</dbReference>
<dbReference type="GO" id="GO:0004497">
    <property type="term" value="F:monooxygenase activity"/>
    <property type="evidence" value="ECO:0007669"/>
    <property type="project" value="UniProtKB-KW"/>
</dbReference>
<dbReference type="InterPro" id="IPR036396">
    <property type="entry name" value="Cyt_P450_sf"/>
</dbReference>
<dbReference type="InterPro" id="IPR001128">
    <property type="entry name" value="Cyt_P450"/>
</dbReference>
<organism evidence="9 10">
    <name type="scientific">Lunasporangiospora selenospora</name>
    <dbReference type="NCBI Taxonomy" id="979761"/>
    <lineage>
        <taxon>Eukaryota</taxon>
        <taxon>Fungi</taxon>
        <taxon>Fungi incertae sedis</taxon>
        <taxon>Mucoromycota</taxon>
        <taxon>Mortierellomycotina</taxon>
        <taxon>Mortierellomycetes</taxon>
        <taxon>Mortierellales</taxon>
        <taxon>Mortierellaceae</taxon>
        <taxon>Lunasporangiospora</taxon>
    </lineage>
</organism>
<dbReference type="InterPro" id="IPR017972">
    <property type="entry name" value="Cyt_P450_CS"/>
</dbReference>
<keyword evidence="2 7" id="KW-0349">Heme</keyword>
<evidence type="ECO:0000313" key="10">
    <source>
        <dbReference type="Proteomes" id="UP000780801"/>
    </source>
</evidence>
<dbReference type="EMBL" id="JAABOA010006014">
    <property type="protein sequence ID" value="KAF9571291.1"/>
    <property type="molecule type" value="Genomic_DNA"/>
</dbReference>
<accession>A0A9P6FK39</accession>
<keyword evidence="3 7" id="KW-0479">Metal-binding</keyword>
<sequence length="246" mass="28399">EAKEKSGEILSDDEKSVRHDNLLDHFLQHQAENGLSTKYLRDMLLNFMVAGRDTTASLLTWTVWYLVNHPDVADKVYNEIMDVLGPTSSPEFDHIKKLKYQKQVLNEVLRLRPPVPLNSRQSVEEDILPNGHYIPPHTTITYSAYVTHRLPQFWGEDANKFDPDRWGPERSGSIKPFMFVPFHAGPRICLGQNLAYTTAQVALTRLLQNFVFKPVTGFEPKQYFDLILFSRNGMEVRVEKRNPLEC</sequence>
<comment type="caution">
    <text evidence="9">The sequence shown here is derived from an EMBL/GenBank/DDBJ whole genome shotgun (WGS) entry which is preliminary data.</text>
</comment>
<evidence type="ECO:0000256" key="2">
    <source>
        <dbReference type="ARBA" id="ARBA00022617"/>
    </source>
</evidence>
<comment type="similarity">
    <text evidence="1 8">Belongs to the cytochrome P450 family.</text>
</comment>
<dbReference type="SUPFAM" id="SSF48264">
    <property type="entry name" value="Cytochrome P450"/>
    <property type="match status" value="1"/>
</dbReference>
<dbReference type="PANTHER" id="PTHR24291:SF50">
    <property type="entry name" value="BIFUNCTIONAL ALBAFLAVENONE MONOOXYGENASE_TERPENE SYNTHASE"/>
    <property type="match status" value="1"/>
</dbReference>
<dbReference type="PROSITE" id="PS00086">
    <property type="entry name" value="CYTOCHROME_P450"/>
    <property type="match status" value="1"/>
</dbReference>
<proteinExistence type="inferred from homology"/>
<keyword evidence="6 8" id="KW-0503">Monooxygenase</keyword>
<keyword evidence="10" id="KW-1185">Reference proteome</keyword>
<evidence type="ECO:0000256" key="6">
    <source>
        <dbReference type="ARBA" id="ARBA00023033"/>
    </source>
</evidence>
<dbReference type="GO" id="GO:0016705">
    <property type="term" value="F:oxidoreductase activity, acting on paired donors, with incorporation or reduction of molecular oxygen"/>
    <property type="evidence" value="ECO:0007669"/>
    <property type="project" value="InterPro"/>
</dbReference>
<feature type="binding site" description="axial binding residue" evidence="7">
    <location>
        <position position="189"/>
    </location>
    <ligand>
        <name>heme</name>
        <dbReference type="ChEBI" id="CHEBI:30413"/>
    </ligand>
    <ligandPart>
        <name>Fe</name>
        <dbReference type="ChEBI" id="CHEBI:18248"/>
    </ligandPart>
</feature>
<dbReference type="InterPro" id="IPR050196">
    <property type="entry name" value="Cytochrome_P450_Monoox"/>
</dbReference>
<evidence type="ECO:0000313" key="9">
    <source>
        <dbReference type="EMBL" id="KAF9571291.1"/>
    </source>
</evidence>
<evidence type="ECO:0000256" key="1">
    <source>
        <dbReference type="ARBA" id="ARBA00010617"/>
    </source>
</evidence>
<dbReference type="Gene3D" id="1.10.630.10">
    <property type="entry name" value="Cytochrome P450"/>
    <property type="match status" value="1"/>
</dbReference>
<feature type="non-terminal residue" evidence="9">
    <location>
        <position position="246"/>
    </location>
</feature>